<evidence type="ECO:0000313" key="2">
    <source>
        <dbReference type="Proteomes" id="UP001274896"/>
    </source>
</evidence>
<dbReference type="EMBL" id="JAUCMX010000029">
    <property type="protein sequence ID" value="KAK3507398.1"/>
    <property type="molecule type" value="Genomic_DNA"/>
</dbReference>
<gene>
    <name evidence="1" type="ORF">QTP70_017056</name>
</gene>
<evidence type="ECO:0000313" key="1">
    <source>
        <dbReference type="EMBL" id="KAK3507398.1"/>
    </source>
</evidence>
<proteinExistence type="predicted"/>
<name>A0AAE0PUE4_9TELE</name>
<dbReference type="Gene3D" id="2.60.120.260">
    <property type="entry name" value="Galactose-binding domain-like"/>
    <property type="match status" value="1"/>
</dbReference>
<dbReference type="AlphaFoldDB" id="A0AAE0PUE4"/>
<protein>
    <submittedName>
        <fullName evidence="1">Uncharacterized protein</fullName>
    </submittedName>
</protein>
<dbReference type="Proteomes" id="UP001274896">
    <property type="component" value="Unassembled WGS sequence"/>
</dbReference>
<keyword evidence="2" id="KW-1185">Reference proteome</keyword>
<organism evidence="1 2">
    <name type="scientific">Hemibagrus guttatus</name>
    <dbReference type="NCBI Taxonomy" id="175788"/>
    <lineage>
        <taxon>Eukaryota</taxon>
        <taxon>Metazoa</taxon>
        <taxon>Chordata</taxon>
        <taxon>Craniata</taxon>
        <taxon>Vertebrata</taxon>
        <taxon>Euteleostomi</taxon>
        <taxon>Actinopterygii</taxon>
        <taxon>Neopterygii</taxon>
        <taxon>Teleostei</taxon>
        <taxon>Ostariophysi</taxon>
        <taxon>Siluriformes</taxon>
        <taxon>Bagridae</taxon>
        <taxon>Hemibagrus</taxon>
    </lineage>
</organism>
<accession>A0AAE0PUE4</accession>
<comment type="caution">
    <text evidence="1">The sequence shown here is derived from an EMBL/GenBank/DDBJ whole genome shotgun (WGS) entry which is preliminary data.</text>
</comment>
<sequence>MRGRYVNVIIPNVNQYLTLCEVEVDGVPVPVFKRAFLRIKFNSNDDLSNPAMKDKVLQKVCLCANVH</sequence>
<reference evidence="1" key="1">
    <citation type="submission" date="2023-06" db="EMBL/GenBank/DDBJ databases">
        <title>Male Hemibagrus guttatus genome.</title>
        <authorList>
            <person name="Bian C."/>
        </authorList>
    </citation>
    <scope>NUCLEOTIDE SEQUENCE</scope>
    <source>
        <strain evidence="1">Male_cb2023</strain>
        <tissue evidence="1">Muscle</tissue>
    </source>
</reference>